<proteinExistence type="predicted"/>
<evidence type="ECO:0000313" key="3">
    <source>
        <dbReference type="Proteomes" id="UP000499080"/>
    </source>
</evidence>
<protein>
    <submittedName>
        <fullName evidence="2">Uncharacterized protein</fullName>
    </submittedName>
</protein>
<evidence type="ECO:0000313" key="2">
    <source>
        <dbReference type="EMBL" id="GBM38910.1"/>
    </source>
</evidence>
<feature type="region of interest" description="Disordered" evidence="1">
    <location>
        <begin position="85"/>
        <end position="105"/>
    </location>
</feature>
<comment type="caution">
    <text evidence="2">The sequence shown here is derived from an EMBL/GenBank/DDBJ whole genome shotgun (WGS) entry which is preliminary data.</text>
</comment>
<dbReference type="Proteomes" id="UP000499080">
    <property type="component" value="Unassembled WGS sequence"/>
</dbReference>
<gene>
    <name evidence="2" type="ORF">AVEN_209925_1</name>
</gene>
<reference evidence="2 3" key="1">
    <citation type="journal article" date="2019" name="Sci. Rep.">
        <title>Orb-weaving spider Araneus ventricosus genome elucidates the spidroin gene catalogue.</title>
        <authorList>
            <person name="Kono N."/>
            <person name="Nakamura H."/>
            <person name="Ohtoshi R."/>
            <person name="Moran D.A.P."/>
            <person name="Shinohara A."/>
            <person name="Yoshida Y."/>
            <person name="Fujiwara M."/>
            <person name="Mori M."/>
            <person name="Tomita M."/>
            <person name="Arakawa K."/>
        </authorList>
    </citation>
    <scope>NUCLEOTIDE SEQUENCE [LARGE SCALE GENOMIC DNA]</scope>
</reference>
<evidence type="ECO:0000256" key="1">
    <source>
        <dbReference type="SAM" id="MobiDB-lite"/>
    </source>
</evidence>
<organism evidence="2 3">
    <name type="scientific">Araneus ventricosus</name>
    <name type="common">Orbweaver spider</name>
    <name type="synonym">Epeira ventricosa</name>
    <dbReference type="NCBI Taxonomy" id="182803"/>
    <lineage>
        <taxon>Eukaryota</taxon>
        <taxon>Metazoa</taxon>
        <taxon>Ecdysozoa</taxon>
        <taxon>Arthropoda</taxon>
        <taxon>Chelicerata</taxon>
        <taxon>Arachnida</taxon>
        <taxon>Araneae</taxon>
        <taxon>Araneomorphae</taxon>
        <taxon>Entelegynae</taxon>
        <taxon>Araneoidea</taxon>
        <taxon>Araneidae</taxon>
        <taxon>Araneus</taxon>
    </lineage>
</organism>
<keyword evidence="3" id="KW-1185">Reference proteome</keyword>
<accession>A0A4Y2FBK9</accession>
<dbReference type="AlphaFoldDB" id="A0A4Y2FBK9"/>
<name>A0A4Y2FBK9_ARAVE</name>
<dbReference type="EMBL" id="BGPR01095548">
    <property type="protein sequence ID" value="GBM38910.1"/>
    <property type="molecule type" value="Genomic_DNA"/>
</dbReference>
<sequence>MLVSNFQKALFQRRVTWTNLESLDVHTCGLWSVELEQSRRSYVASLCKYLSSARVNGCNDAVWPLYFPLMCELFTAITQETTDELTSPRATSIHPVPTIGNNANR</sequence>